<evidence type="ECO:0000313" key="1">
    <source>
        <dbReference type="EMBL" id="QDT73380.1"/>
    </source>
</evidence>
<protein>
    <submittedName>
        <fullName evidence="1">Uncharacterized protein</fullName>
    </submittedName>
</protein>
<dbReference type="Proteomes" id="UP000317909">
    <property type="component" value="Chromosome"/>
</dbReference>
<gene>
    <name evidence="1" type="ORF">I41_25690</name>
</gene>
<dbReference type="RefSeq" id="WP_261342489.1">
    <property type="nucleotide sequence ID" value="NZ_CP036339.1"/>
</dbReference>
<organism evidence="1 2">
    <name type="scientific">Lacipirellula limnantheis</name>
    <dbReference type="NCBI Taxonomy" id="2528024"/>
    <lineage>
        <taxon>Bacteria</taxon>
        <taxon>Pseudomonadati</taxon>
        <taxon>Planctomycetota</taxon>
        <taxon>Planctomycetia</taxon>
        <taxon>Pirellulales</taxon>
        <taxon>Lacipirellulaceae</taxon>
        <taxon>Lacipirellula</taxon>
    </lineage>
</organism>
<keyword evidence="2" id="KW-1185">Reference proteome</keyword>
<evidence type="ECO:0000313" key="2">
    <source>
        <dbReference type="Proteomes" id="UP000317909"/>
    </source>
</evidence>
<dbReference type="EMBL" id="CP036339">
    <property type="protein sequence ID" value="QDT73380.1"/>
    <property type="molecule type" value="Genomic_DNA"/>
</dbReference>
<dbReference type="AlphaFoldDB" id="A0A517TYC6"/>
<dbReference type="KEGG" id="llh:I41_25690"/>
<name>A0A517TYC6_9BACT</name>
<reference evidence="1 2" key="1">
    <citation type="submission" date="2019-02" db="EMBL/GenBank/DDBJ databases">
        <title>Deep-cultivation of Planctomycetes and their phenomic and genomic characterization uncovers novel biology.</title>
        <authorList>
            <person name="Wiegand S."/>
            <person name="Jogler M."/>
            <person name="Boedeker C."/>
            <person name="Pinto D."/>
            <person name="Vollmers J."/>
            <person name="Rivas-Marin E."/>
            <person name="Kohn T."/>
            <person name="Peeters S.H."/>
            <person name="Heuer A."/>
            <person name="Rast P."/>
            <person name="Oberbeckmann S."/>
            <person name="Bunk B."/>
            <person name="Jeske O."/>
            <person name="Meyerdierks A."/>
            <person name="Storesund J.E."/>
            <person name="Kallscheuer N."/>
            <person name="Luecker S."/>
            <person name="Lage O.M."/>
            <person name="Pohl T."/>
            <person name="Merkel B.J."/>
            <person name="Hornburger P."/>
            <person name="Mueller R.-W."/>
            <person name="Bruemmer F."/>
            <person name="Labrenz M."/>
            <person name="Spormann A.M."/>
            <person name="Op den Camp H."/>
            <person name="Overmann J."/>
            <person name="Amann R."/>
            <person name="Jetten M.S.M."/>
            <person name="Mascher T."/>
            <person name="Medema M.H."/>
            <person name="Devos D.P."/>
            <person name="Kaster A.-K."/>
            <person name="Ovreas L."/>
            <person name="Rohde M."/>
            <person name="Galperin M.Y."/>
            <person name="Jogler C."/>
        </authorList>
    </citation>
    <scope>NUCLEOTIDE SEQUENCE [LARGE SCALE GENOMIC DNA]</scope>
    <source>
        <strain evidence="1 2">I41</strain>
    </source>
</reference>
<proteinExistence type="predicted"/>
<accession>A0A517TYC6</accession>
<sequence length="44" mass="4423">MATKAISANYAGATLAEAADLIPPNAAGESVALCIAGWKERFSA</sequence>